<feature type="compositionally biased region" description="Low complexity" evidence="1">
    <location>
        <begin position="1568"/>
        <end position="1580"/>
    </location>
</feature>
<name>A0A0M0K552_9EUKA</name>
<dbReference type="OrthoDB" id="443992at2759"/>
<keyword evidence="2" id="KW-1133">Transmembrane helix</keyword>
<dbReference type="Gene3D" id="3.40.50.300">
    <property type="entry name" value="P-loop containing nucleotide triphosphate hydrolases"/>
    <property type="match status" value="1"/>
</dbReference>
<evidence type="ECO:0000313" key="4">
    <source>
        <dbReference type="EMBL" id="KOO33976.1"/>
    </source>
</evidence>
<accession>A0A0M0K552</accession>
<dbReference type="InterPro" id="IPR027417">
    <property type="entry name" value="P-loop_NTPase"/>
</dbReference>
<feature type="region of interest" description="Disordered" evidence="1">
    <location>
        <begin position="627"/>
        <end position="646"/>
    </location>
</feature>
<feature type="region of interest" description="Disordered" evidence="1">
    <location>
        <begin position="1465"/>
        <end position="1491"/>
    </location>
</feature>
<comment type="caution">
    <text evidence="4">The sequence shown here is derived from an EMBL/GenBank/DDBJ whole genome shotgun (WGS) entry which is preliminary data.</text>
</comment>
<dbReference type="EMBL" id="JWZX01001362">
    <property type="protein sequence ID" value="KOO33976.1"/>
    <property type="molecule type" value="Genomic_DNA"/>
</dbReference>
<evidence type="ECO:0000256" key="1">
    <source>
        <dbReference type="SAM" id="MobiDB-lite"/>
    </source>
</evidence>
<dbReference type="Pfam" id="PF00270">
    <property type="entry name" value="DEAD"/>
    <property type="match status" value="1"/>
</dbReference>
<protein>
    <recommendedName>
        <fullName evidence="3">DEAD/DEAH-box helicase domain-containing protein</fullName>
    </recommendedName>
</protein>
<sequence>MRKAGSQSIATSRRLVLVFVLALLAFVLYWLRRRRRQPLLLTLKAEPPAGKREQLEQRLAERLREQSSSADDHSTIPKSAAENTPAAEAASMITNKFLPDLPTFVFGDRTLYEDGILARVGNLSRSVQQEFEENERGKWLPELRCVTEQPAREAYPSTKGVAPSDALVPSYTRDLGRTGWTLSNFHEAQPTEGNGPGQIPERLSLAETAVLRTYTGPWFQAINFYLRYLPEVRCCDASPYYEHYDPRRCFLAKPGHEDVCHFCGKPKSKHFIQTLDSWATSAALLVGGILKLRFASTPMTVYRGVKERFIRLPKSFVAPHRGAFGCGVEPAPMSTTEAKEVAQSYAGDDCGSLFQIEFDAGNLGARLGFLSQYPKEEELVFPPGTMLTCMAVEPLEGQKHLLRINCSINPDRQVKDAIAAMITHHDTPGPQGGLPRVYMLVVLQPTPVLFGHVRSHLSLLQQLASTERALADQCAQWPAKGKAPICVRDADPSAVRLSLVRNQTHCLVWLGRGYEVARSTCSGSLTIMTLAAEISKLPKVCRPRVALVALQHGAERAAKLLSDHGIGCVFWVRTTSEPPRAHELLSIVVDRILEHICGGCLGEQLMRCFGEARTKLSSHISDGGCVGSPTSVDSPTSTASTSSSWIQSEMPALRPSNLVDESTHELCESLSSLQLLACDVPKVEELRKMLIVRRERGVAVWGRSGAATDENLAHRCRSVALEATMSLLIGTTFELVWRISDEQSLNEGMRRIKAAGPLAAVLVWIDLVESLPLVQLSTLLKPIMKRAREAACAVVLTCIGTHAQQMQALDEELGLGEMLHIGQAAEMESDASTHHNELRFTLHAPGGQAVDPMSVVEPIALQEAIEAALGGQHPLAAVYLNDEQAVIARIPVTDVAFLHGLRDKVLEGRFAVELTDRLRRLPSSVSLDVKVDLSAFAERYESSVLHLDKLTKHQQLKLLECKGHHSVRVEAPAGGGKTFIALHEMLGVLQLESAEESEKAAVLFVAPHEALAVFVASWIGTRLNKYTRDEMLRRLWVLFLPFDQGVRRASLSDEGRIFFEQPSADEMPKEFRLVVVDEGHHIYNNASMRETVESHMAPLTRRIVLADVSQSLGRDIAYPSAHRVELTEVVRCSKRIVQAASVVQLGGERKLHTQCHHKSDGPPVKSFLFELAARSSSAERFRAYAERVMAALEHIANLFPGFELTDRVAILVPDAPFLDGLKLQLMAAFQARGRRSDQTPGQQYILIEAKEAAATLRRRGRSSDGEALVIDTIGNFDGLERLIVIAVGLDAPLDQESDDAFLETRSRLYRALTRAHMLAMVVNEAVCGGWLEWLNLIKLKEGKFDREAELARMKADAAEAEVKRRLEAIRSPLAVEVANHVKEFQEGLVTEQTVWDTGANSTSQPETLKFNPLQQERTSLVGGGGSGDGVGDGGLTPPRTEPLSAFIGEGGGPVTISLLHTESGVASDAVQGSSQGSSSTAPALPRSPSSPREVITLCLEGDVDSFDDSREDRLKSVLAGLLGPEVCSGPCRIRIEKPALSSKMKAKIGTRRCCIRVEVDESQLPQHSTASYSSDAAESSDCQSDDTSVEDDVENKVKELTTTSVWPSGVGVEDINVVFRRFSSVLLVLLVHPVVAHVLFQLAKQRDETLRQESVRCCKLGGCVAQIDDRADIEDCIRKTCDAEREAI</sequence>
<dbReference type="PROSITE" id="PS51996">
    <property type="entry name" value="TR_MART"/>
    <property type="match status" value="1"/>
</dbReference>
<reference evidence="5" key="1">
    <citation type="journal article" date="2015" name="PLoS Genet.">
        <title>Genome Sequence and Transcriptome Analyses of Chrysochromulina tobin: Metabolic Tools for Enhanced Algal Fitness in the Prominent Order Prymnesiales (Haptophyceae).</title>
        <authorList>
            <person name="Hovde B.T."/>
            <person name="Deodato C.R."/>
            <person name="Hunsperger H.M."/>
            <person name="Ryken S.A."/>
            <person name="Yost W."/>
            <person name="Jha R.K."/>
            <person name="Patterson J."/>
            <person name="Monnat R.J. Jr."/>
            <person name="Barlow S.B."/>
            <person name="Starkenburg S.R."/>
            <person name="Cattolico R.A."/>
        </authorList>
    </citation>
    <scope>NUCLEOTIDE SEQUENCE</scope>
    <source>
        <strain evidence="5">CCMP291</strain>
    </source>
</reference>
<proteinExistence type="predicted"/>
<feature type="compositionally biased region" description="Basic and acidic residues" evidence="1">
    <location>
        <begin position="62"/>
        <end position="75"/>
    </location>
</feature>
<feature type="compositionally biased region" description="Low complexity" evidence="1">
    <location>
        <begin position="628"/>
        <end position="644"/>
    </location>
</feature>
<dbReference type="GO" id="GO:0003676">
    <property type="term" value="F:nucleic acid binding"/>
    <property type="evidence" value="ECO:0007669"/>
    <property type="project" value="InterPro"/>
</dbReference>
<feature type="non-terminal residue" evidence="4">
    <location>
        <position position="1688"/>
    </location>
</feature>
<dbReference type="GO" id="GO:0005524">
    <property type="term" value="F:ATP binding"/>
    <property type="evidence" value="ECO:0007669"/>
    <property type="project" value="InterPro"/>
</dbReference>
<dbReference type="SUPFAM" id="SSF56399">
    <property type="entry name" value="ADP-ribosylation"/>
    <property type="match status" value="1"/>
</dbReference>
<evidence type="ECO:0000313" key="5">
    <source>
        <dbReference type="Proteomes" id="UP000037460"/>
    </source>
</evidence>
<keyword evidence="2" id="KW-0472">Membrane</keyword>
<feature type="region of interest" description="Disordered" evidence="1">
    <location>
        <begin position="1566"/>
        <end position="1589"/>
    </location>
</feature>
<dbReference type="Proteomes" id="UP000037460">
    <property type="component" value="Unassembled WGS sequence"/>
</dbReference>
<feature type="compositionally biased region" description="Low complexity" evidence="1">
    <location>
        <begin position="1477"/>
        <end position="1491"/>
    </location>
</feature>
<dbReference type="InterPro" id="IPR011545">
    <property type="entry name" value="DEAD/DEAH_box_helicase_dom"/>
</dbReference>
<dbReference type="Gene3D" id="3.90.176.10">
    <property type="entry name" value="Toxin ADP-ribosyltransferase, Chain A, domain 1"/>
    <property type="match status" value="1"/>
</dbReference>
<keyword evidence="5" id="KW-1185">Reference proteome</keyword>
<keyword evidence="2" id="KW-0812">Transmembrane</keyword>
<evidence type="ECO:0000256" key="2">
    <source>
        <dbReference type="SAM" id="Phobius"/>
    </source>
</evidence>
<organism evidence="4 5">
    <name type="scientific">Chrysochromulina tobinii</name>
    <dbReference type="NCBI Taxonomy" id="1460289"/>
    <lineage>
        <taxon>Eukaryota</taxon>
        <taxon>Haptista</taxon>
        <taxon>Haptophyta</taxon>
        <taxon>Prymnesiophyceae</taxon>
        <taxon>Prymnesiales</taxon>
        <taxon>Chrysochromulinaceae</taxon>
        <taxon>Chrysochromulina</taxon>
    </lineage>
</organism>
<feature type="region of interest" description="Disordered" evidence="1">
    <location>
        <begin position="62"/>
        <end position="87"/>
    </location>
</feature>
<evidence type="ECO:0000259" key="3">
    <source>
        <dbReference type="Pfam" id="PF00270"/>
    </source>
</evidence>
<gene>
    <name evidence="4" type="ORF">Ctob_014039</name>
</gene>
<feature type="transmembrane region" description="Helical" evidence="2">
    <location>
        <begin position="12"/>
        <end position="31"/>
    </location>
</feature>
<feature type="domain" description="DEAD/DEAH-box helicase" evidence="3">
    <location>
        <begin position="952"/>
        <end position="1099"/>
    </location>
</feature>
<dbReference type="SUPFAM" id="SSF52540">
    <property type="entry name" value="P-loop containing nucleoside triphosphate hydrolases"/>
    <property type="match status" value="1"/>
</dbReference>